<keyword evidence="4" id="KW-1185">Reference proteome</keyword>
<dbReference type="InterPro" id="IPR002347">
    <property type="entry name" value="SDR_fam"/>
</dbReference>
<dbReference type="AlphaFoldDB" id="A0A2J7ZGV9"/>
<dbReference type="Gene3D" id="3.40.50.720">
    <property type="entry name" value="NAD(P)-binding Rossmann-like Domain"/>
    <property type="match status" value="1"/>
</dbReference>
<dbReference type="PANTHER" id="PTHR44196:SF1">
    <property type="entry name" value="DEHYDROGENASE_REDUCTASE SDR FAMILY MEMBER 7B"/>
    <property type="match status" value="1"/>
</dbReference>
<keyword evidence="2" id="KW-0560">Oxidoreductase</keyword>
<evidence type="ECO:0000256" key="2">
    <source>
        <dbReference type="ARBA" id="ARBA00023002"/>
    </source>
</evidence>
<dbReference type="PRINTS" id="PR00080">
    <property type="entry name" value="SDRFAMILY"/>
</dbReference>
<protein>
    <submittedName>
        <fullName evidence="3">Dehydrogenase/reductase SDR family member 7B</fullName>
    </submittedName>
</protein>
<comment type="caution">
    <text evidence="3">The sequence shown here is derived from an EMBL/GenBank/DDBJ whole genome shotgun (WGS) entry which is preliminary data.</text>
</comment>
<proteinExistence type="inferred from homology"/>
<dbReference type="InterPro" id="IPR036291">
    <property type="entry name" value="NAD(P)-bd_dom_sf"/>
</dbReference>
<dbReference type="PANTHER" id="PTHR44196">
    <property type="entry name" value="DEHYDROGENASE/REDUCTASE SDR FAMILY MEMBER 7B"/>
    <property type="match status" value="1"/>
</dbReference>
<dbReference type="PRINTS" id="PR00081">
    <property type="entry name" value="GDHRDH"/>
</dbReference>
<organism evidence="3 4">
    <name type="scientific">Tetrabaena socialis</name>
    <dbReference type="NCBI Taxonomy" id="47790"/>
    <lineage>
        <taxon>Eukaryota</taxon>
        <taxon>Viridiplantae</taxon>
        <taxon>Chlorophyta</taxon>
        <taxon>core chlorophytes</taxon>
        <taxon>Chlorophyceae</taxon>
        <taxon>CS clade</taxon>
        <taxon>Chlamydomonadales</taxon>
        <taxon>Tetrabaenaceae</taxon>
        <taxon>Tetrabaena</taxon>
    </lineage>
</organism>
<dbReference type="SUPFAM" id="SSF51735">
    <property type="entry name" value="NAD(P)-binding Rossmann-fold domains"/>
    <property type="match status" value="1"/>
</dbReference>
<comment type="similarity">
    <text evidence="1">Belongs to the short-chain dehydrogenases/reductases (SDR) family.</text>
</comment>
<dbReference type="Proteomes" id="UP000236333">
    <property type="component" value="Unassembled WGS sequence"/>
</dbReference>
<sequence>MAVSADVTQERQLQALVNAVLSKYESVDVLVNCAGVFGRGTFEDTPAMEAKRLMDVNYMGPFMTTQAFLPVLLKSGARARGMFGGGGGERPSVIMLTGFSGRVPTKYMSAFSASKAALEALAVSLRTEVEGQGVHVGVVQPGLVKSNLLERAAFYGRNGEEDR</sequence>
<dbReference type="GO" id="GO:0016020">
    <property type="term" value="C:membrane"/>
    <property type="evidence" value="ECO:0007669"/>
    <property type="project" value="TreeGrafter"/>
</dbReference>
<name>A0A2J7ZGV9_9CHLO</name>
<dbReference type="GO" id="GO:0016491">
    <property type="term" value="F:oxidoreductase activity"/>
    <property type="evidence" value="ECO:0007669"/>
    <property type="project" value="UniProtKB-KW"/>
</dbReference>
<evidence type="ECO:0000313" key="4">
    <source>
        <dbReference type="Proteomes" id="UP000236333"/>
    </source>
</evidence>
<dbReference type="EMBL" id="PGGS01002742">
    <property type="protein sequence ID" value="PNG99502.1"/>
    <property type="molecule type" value="Genomic_DNA"/>
</dbReference>
<evidence type="ECO:0000313" key="3">
    <source>
        <dbReference type="EMBL" id="PNG99502.1"/>
    </source>
</evidence>
<evidence type="ECO:0000256" key="1">
    <source>
        <dbReference type="ARBA" id="ARBA00006484"/>
    </source>
</evidence>
<feature type="non-terminal residue" evidence="3">
    <location>
        <position position="163"/>
    </location>
</feature>
<dbReference type="OrthoDB" id="529386at2759"/>
<reference evidence="3 4" key="1">
    <citation type="journal article" date="2017" name="Mol. Biol. Evol.">
        <title>The 4-celled Tetrabaena socialis nuclear genome reveals the essential components for genetic control of cell number at the origin of multicellularity in the volvocine lineage.</title>
        <authorList>
            <person name="Featherston J."/>
            <person name="Arakaki Y."/>
            <person name="Hanschen E.R."/>
            <person name="Ferris P.J."/>
            <person name="Michod R.E."/>
            <person name="Olson B.J.S.C."/>
            <person name="Nozaki H."/>
            <person name="Durand P.M."/>
        </authorList>
    </citation>
    <scope>NUCLEOTIDE SEQUENCE [LARGE SCALE GENOMIC DNA]</scope>
    <source>
        <strain evidence="3 4">NIES-571</strain>
    </source>
</reference>
<dbReference type="Pfam" id="PF00106">
    <property type="entry name" value="adh_short"/>
    <property type="match status" value="1"/>
</dbReference>
<accession>A0A2J7ZGV9</accession>
<gene>
    <name evidence="3" type="ORF">TSOC_014717</name>
</gene>